<name>A0ABR2RM57_9ROSI</name>
<dbReference type="Proteomes" id="UP001396334">
    <property type="component" value="Unassembled WGS sequence"/>
</dbReference>
<feature type="region of interest" description="Disordered" evidence="3">
    <location>
        <begin position="18"/>
        <end position="46"/>
    </location>
</feature>
<dbReference type="InterPro" id="IPR036427">
    <property type="entry name" value="Bromodomain-like_sf"/>
</dbReference>
<dbReference type="Pfam" id="PF00439">
    <property type="entry name" value="Bromodomain"/>
    <property type="match status" value="1"/>
</dbReference>
<evidence type="ECO:0000256" key="3">
    <source>
        <dbReference type="SAM" id="MobiDB-lite"/>
    </source>
</evidence>
<dbReference type="Gene3D" id="1.20.920.10">
    <property type="entry name" value="Bromodomain-like"/>
    <property type="match status" value="1"/>
</dbReference>
<keyword evidence="6" id="KW-1185">Reference proteome</keyword>
<feature type="compositionally biased region" description="Basic and acidic residues" evidence="3">
    <location>
        <begin position="30"/>
        <end position="45"/>
    </location>
</feature>
<feature type="compositionally biased region" description="Polar residues" evidence="3">
    <location>
        <begin position="524"/>
        <end position="543"/>
    </location>
</feature>
<dbReference type="PROSITE" id="PS50014">
    <property type="entry name" value="BROMODOMAIN_2"/>
    <property type="match status" value="1"/>
</dbReference>
<evidence type="ECO:0000256" key="1">
    <source>
        <dbReference type="ARBA" id="ARBA00023117"/>
    </source>
</evidence>
<feature type="domain" description="Bromo" evidence="4">
    <location>
        <begin position="109"/>
        <end position="157"/>
    </location>
</feature>
<evidence type="ECO:0000259" key="4">
    <source>
        <dbReference type="PROSITE" id="PS50014"/>
    </source>
</evidence>
<comment type="caution">
    <text evidence="5">The sequence shown here is derived from an EMBL/GenBank/DDBJ whole genome shotgun (WGS) entry which is preliminary data.</text>
</comment>
<evidence type="ECO:0000256" key="2">
    <source>
        <dbReference type="PROSITE-ProRule" id="PRU00035"/>
    </source>
</evidence>
<dbReference type="SUPFAM" id="SSF47370">
    <property type="entry name" value="Bromodomain"/>
    <property type="match status" value="1"/>
</dbReference>
<dbReference type="InterPro" id="IPR001487">
    <property type="entry name" value="Bromodomain"/>
</dbReference>
<feature type="region of interest" description="Disordered" evidence="3">
    <location>
        <begin position="1024"/>
        <end position="1053"/>
    </location>
</feature>
<dbReference type="PANTHER" id="PTHR22881">
    <property type="entry name" value="BROMODOMAIN CONTAINING PROTEIN"/>
    <property type="match status" value="1"/>
</dbReference>
<dbReference type="SMART" id="SM00297">
    <property type="entry name" value="BROMO"/>
    <property type="match status" value="1"/>
</dbReference>
<organism evidence="5 6">
    <name type="scientific">Hibiscus sabdariffa</name>
    <name type="common">roselle</name>
    <dbReference type="NCBI Taxonomy" id="183260"/>
    <lineage>
        <taxon>Eukaryota</taxon>
        <taxon>Viridiplantae</taxon>
        <taxon>Streptophyta</taxon>
        <taxon>Embryophyta</taxon>
        <taxon>Tracheophyta</taxon>
        <taxon>Spermatophyta</taxon>
        <taxon>Magnoliopsida</taxon>
        <taxon>eudicotyledons</taxon>
        <taxon>Gunneridae</taxon>
        <taxon>Pentapetalae</taxon>
        <taxon>rosids</taxon>
        <taxon>malvids</taxon>
        <taxon>Malvales</taxon>
        <taxon>Malvaceae</taxon>
        <taxon>Malvoideae</taxon>
        <taxon>Hibiscus</taxon>
    </lineage>
</organism>
<feature type="region of interest" description="Disordered" evidence="3">
    <location>
        <begin position="521"/>
        <end position="543"/>
    </location>
</feature>
<accession>A0ABR2RM57</accession>
<reference evidence="5 6" key="1">
    <citation type="journal article" date="2024" name="G3 (Bethesda)">
        <title>Genome assembly of Hibiscus sabdariffa L. provides insights into metabolisms of medicinal natural products.</title>
        <authorList>
            <person name="Kim T."/>
        </authorList>
    </citation>
    <scope>NUCLEOTIDE SEQUENCE [LARGE SCALE GENOMIC DNA]</scope>
    <source>
        <strain evidence="5">TK-2024</strain>
        <tissue evidence="5">Old leaves</tissue>
    </source>
</reference>
<protein>
    <recommendedName>
        <fullName evidence="4">Bromo domain-containing protein</fullName>
    </recommendedName>
</protein>
<proteinExistence type="predicted"/>
<gene>
    <name evidence="5" type="ORF">V6N11_005154</name>
</gene>
<evidence type="ECO:0000313" key="6">
    <source>
        <dbReference type="Proteomes" id="UP001396334"/>
    </source>
</evidence>
<evidence type="ECO:0000313" key="5">
    <source>
        <dbReference type="EMBL" id="KAK9013979.1"/>
    </source>
</evidence>
<dbReference type="InterPro" id="IPR051831">
    <property type="entry name" value="Bromodomain_contain_prot"/>
</dbReference>
<keyword evidence="1 2" id="KW-0103">Bromodomain</keyword>
<dbReference type="PANTHER" id="PTHR22881:SF26">
    <property type="entry name" value="BROMODOMAIN CONTAINING PROTEIN, EXPRESSED"/>
    <property type="match status" value="1"/>
</dbReference>
<dbReference type="EMBL" id="JBBPBN010000021">
    <property type="protein sequence ID" value="KAK9013979.1"/>
    <property type="molecule type" value="Genomic_DNA"/>
</dbReference>
<sequence>MSSGEYRRSPRIIELDARKALARGQNKGNEVMDKEEPEKGQDILKQKRRKKKVKVRTVQDLVVNSVEYKVQKTDTGNDEAGLVKNAAIVPSGAAIPEKGKLELLLGILQRKDTHKIFAEPVNPEEVEYYYDVIKEPMDFGTVAEKLSEGSYQTLEEFEACALKELATKLLLALKTNPENFETEASVLTMGHGRRKKTGVGMLNCKNKSNTSIAARGYRAHRQFNDVDVGRRRTYRPWKSSLSENESVVSAVYNSPMQFQLNGEADLGYLESLKRFSKDLGPVAQKVAMKKSENYISEAMRVWNMTTNSQVWAPNMQIPNALITSNIKVAPSVKVPSSRPGCQIISGDKMNVHSGFSHGEQASIDGSMTINNALTGGISQPGGRVESLGNFQGNMIPSASRGFAPALRLLGDSSRYQAFPGKTMDGPSFSWNGGKVSAGYNVDTNDALSRGKGKFGDGVNFQEKLLQPMRVGLDSGVAFKDYAANQSNGVHLDSSFPNYDSEKAKLDLSALSNTKGKQKELGETSLISNPMNVDNAGHSSSWSRMQECLPQSNTRASSSSRHPPSVVMTGLNGFQTIDNLTGTGSHYPGKAMCENDVIADGEGSRYRTNLGQGGVVSDLLKPVEMGMQSLSGVGSHYPGKAMWEKELAADGKCSRYRSNVEEGGTFSDLLKPLETGMQFSTGIGSHYPGKAMWEKELAADGKCSRYRSNVEEGGTFSDLLKPLETGMQFSTGIGSHYPGKAMCENDVIVDGEGSRYRTNLGQGGVVSDLLKPVKMGMQSLSGVGSHYPGKAMFEKEVVADGKGSRYRTNVEGGVFSDLLKPLETGMQFSTGIGSHYPGKAMCENDVIADGEGSRYRTNVDQGGVVSDLLKPVKMGMQSLSGVGSHYPDKAMFEKEVVADGKGSIYITNVEEGGVFSDLLKPLEMGMQLSTGIGSHYPGKAMCEKDVTVGGEGGVVSDLLKPPEMGMQAPSEFCFQGGILPAELTSLLKEKGELEPLCTVPTDEDWCRFYLENEIRASEKDLEFERFQPESSEAAAEKRQKQTVQGTGKAPWNVL</sequence>